<dbReference type="SMART" id="SM00382">
    <property type="entry name" value="AAA"/>
    <property type="match status" value="1"/>
</dbReference>
<sequence length="217" mass="23448">MTEGMPAGRAPDLLAVSGLCKSYSGVPVLQDVGFTLRPGEAIALVGPNGAGKTTLLRCVAGIEEPDEGVVELEGRRFRETDPEARAAMACLLDDFDYFPDLSVADHLALYAWAHGVPDPERTVEDVLRELDLLPLADRLPITLSSGQRHRFGLASCLVRPRRILLLDEPEQRLDAEGRAWLVSRLGAELASGVAVLFASHDRELVDAVADRVIEVGS</sequence>
<evidence type="ECO:0000256" key="2">
    <source>
        <dbReference type="ARBA" id="ARBA00022448"/>
    </source>
</evidence>
<keyword evidence="3" id="KW-0547">Nucleotide-binding</keyword>
<dbReference type="PANTHER" id="PTHR43335:SF4">
    <property type="entry name" value="ABC TRANSPORTER, ATP-BINDING PROTEIN"/>
    <property type="match status" value="1"/>
</dbReference>
<dbReference type="PROSITE" id="PS50893">
    <property type="entry name" value="ABC_TRANSPORTER_2"/>
    <property type="match status" value="1"/>
</dbReference>
<feature type="domain" description="ABC transporter" evidence="5">
    <location>
        <begin position="14"/>
        <end position="215"/>
    </location>
</feature>
<dbReference type="InterPro" id="IPR003439">
    <property type="entry name" value="ABC_transporter-like_ATP-bd"/>
</dbReference>
<protein>
    <submittedName>
        <fullName evidence="6">ABC transporter family protein</fullName>
    </submittedName>
</protein>
<dbReference type="SUPFAM" id="SSF52540">
    <property type="entry name" value="P-loop containing nucleoside triphosphate hydrolases"/>
    <property type="match status" value="1"/>
</dbReference>
<gene>
    <name evidence="6" type="ORF">FHX40_4068</name>
</gene>
<dbReference type="GO" id="GO:0005524">
    <property type="term" value="F:ATP binding"/>
    <property type="evidence" value="ECO:0007669"/>
    <property type="project" value="UniProtKB-KW"/>
</dbReference>
<dbReference type="InterPro" id="IPR003593">
    <property type="entry name" value="AAA+_ATPase"/>
</dbReference>
<keyword evidence="7" id="KW-1185">Reference proteome</keyword>
<name>A0A543J396_9ACTN</name>
<accession>A0A543J396</accession>
<reference evidence="6 7" key="1">
    <citation type="submission" date="2019-06" db="EMBL/GenBank/DDBJ databases">
        <title>Sequencing the genomes of 1000 actinobacteria strains.</title>
        <authorList>
            <person name="Klenk H.-P."/>
        </authorList>
    </citation>
    <scope>NUCLEOTIDE SEQUENCE [LARGE SCALE GENOMIC DNA]</scope>
    <source>
        <strain evidence="6 7">DSM 43186</strain>
    </source>
</reference>
<evidence type="ECO:0000313" key="7">
    <source>
        <dbReference type="Proteomes" id="UP000319213"/>
    </source>
</evidence>
<dbReference type="InterPro" id="IPR027417">
    <property type="entry name" value="P-loop_NTPase"/>
</dbReference>
<evidence type="ECO:0000256" key="1">
    <source>
        <dbReference type="ARBA" id="ARBA00005417"/>
    </source>
</evidence>
<dbReference type="Gene3D" id="3.40.50.300">
    <property type="entry name" value="P-loop containing nucleotide triphosphate hydrolases"/>
    <property type="match status" value="1"/>
</dbReference>
<keyword evidence="4" id="KW-0067">ATP-binding</keyword>
<dbReference type="AlphaFoldDB" id="A0A543J396"/>
<comment type="caution">
    <text evidence="6">The sequence shown here is derived from an EMBL/GenBank/DDBJ whole genome shotgun (WGS) entry which is preliminary data.</text>
</comment>
<proteinExistence type="inferred from homology"/>
<evidence type="ECO:0000256" key="4">
    <source>
        <dbReference type="ARBA" id="ARBA00022840"/>
    </source>
</evidence>
<evidence type="ECO:0000256" key="3">
    <source>
        <dbReference type="ARBA" id="ARBA00022741"/>
    </source>
</evidence>
<dbReference type="PANTHER" id="PTHR43335">
    <property type="entry name" value="ABC TRANSPORTER, ATP-BINDING PROTEIN"/>
    <property type="match status" value="1"/>
</dbReference>
<dbReference type="EMBL" id="VFPQ01000001">
    <property type="protein sequence ID" value="TQM77306.1"/>
    <property type="molecule type" value="Genomic_DNA"/>
</dbReference>
<keyword evidence="2" id="KW-0813">Transport</keyword>
<evidence type="ECO:0000259" key="5">
    <source>
        <dbReference type="PROSITE" id="PS50893"/>
    </source>
</evidence>
<evidence type="ECO:0000313" key="6">
    <source>
        <dbReference type="EMBL" id="TQM77306.1"/>
    </source>
</evidence>
<dbReference type="RefSeq" id="WP_211350336.1">
    <property type="nucleotide sequence ID" value="NZ_BMPV01000002.1"/>
</dbReference>
<dbReference type="Proteomes" id="UP000319213">
    <property type="component" value="Unassembled WGS sequence"/>
</dbReference>
<organism evidence="6 7">
    <name type="scientific">Thermopolyspora flexuosa</name>
    <dbReference type="NCBI Taxonomy" id="103836"/>
    <lineage>
        <taxon>Bacteria</taxon>
        <taxon>Bacillati</taxon>
        <taxon>Actinomycetota</taxon>
        <taxon>Actinomycetes</taxon>
        <taxon>Streptosporangiales</taxon>
        <taxon>Streptosporangiaceae</taxon>
        <taxon>Thermopolyspora</taxon>
    </lineage>
</organism>
<dbReference type="GO" id="GO:0016887">
    <property type="term" value="F:ATP hydrolysis activity"/>
    <property type="evidence" value="ECO:0007669"/>
    <property type="project" value="InterPro"/>
</dbReference>
<comment type="similarity">
    <text evidence="1">Belongs to the ABC transporter superfamily.</text>
</comment>
<dbReference type="Pfam" id="PF00005">
    <property type="entry name" value="ABC_tran"/>
    <property type="match status" value="1"/>
</dbReference>